<dbReference type="AlphaFoldDB" id="A0AAD3DSW3"/>
<dbReference type="Pfam" id="PF02470">
    <property type="entry name" value="MlaD"/>
    <property type="match status" value="1"/>
</dbReference>
<evidence type="ECO:0000259" key="1">
    <source>
        <dbReference type="Pfam" id="PF02470"/>
    </source>
</evidence>
<dbReference type="GO" id="GO:0005319">
    <property type="term" value="F:lipid transporter activity"/>
    <property type="evidence" value="ECO:0007669"/>
    <property type="project" value="TreeGrafter"/>
</dbReference>
<evidence type="ECO:0000313" key="2">
    <source>
        <dbReference type="EMBL" id="GFR45286.1"/>
    </source>
</evidence>
<protein>
    <recommendedName>
        <fullName evidence="1">Mce/MlaD domain-containing protein</fullName>
    </recommendedName>
</protein>
<reference evidence="2 3" key="1">
    <citation type="journal article" date="2021" name="Sci. Rep.">
        <title>Genome sequencing of the multicellular alga Astrephomene provides insights into convergent evolution of germ-soma differentiation.</title>
        <authorList>
            <person name="Yamashita S."/>
            <person name="Yamamoto K."/>
            <person name="Matsuzaki R."/>
            <person name="Suzuki S."/>
            <person name="Yamaguchi H."/>
            <person name="Hirooka S."/>
            <person name="Minakuchi Y."/>
            <person name="Miyagishima S."/>
            <person name="Kawachi M."/>
            <person name="Toyoda A."/>
            <person name="Nozaki H."/>
        </authorList>
    </citation>
    <scope>NUCLEOTIDE SEQUENCE [LARGE SCALE GENOMIC DNA]</scope>
    <source>
        <strain evidence="2 3">NIES-4017</strain>
    </source>
</reference>
<gene>
    <name evidence="2" type="ORF">Agub_g6394</name>
</gene>
<dbReference type="EMBL" id="BMAR01000009">
    <property type="protein sequence ID" value="GFR45286.1"/>
    <property type="molecule type" value="Genomic_DNA"/>
</dbReference>
<dbReference type="InterPro" id="IPR003399">
    <property type="entry name" value="Mce/MlaD"/>
</dbReference>
<keyword evidence="3" id="KW-1185">Reference proteome</keyword>
<dbReference type="PANTHER" id="PTHR34675">
    <property type="entry name" value="PROTEIN TRIGALACTOSYLDIACYLGLYCEROL 2, CHLOROPLASTIC"/>
    <property type="match status" value="1"/>
</dbReference>
<dbReference type="GO" id="GO:0009706">
    <property type="term" value="C:chloroplast inner membrane"/>
    <property type="evidence" value="ECO:0007669"/>
    <property type="project" value="TreeGrafter"/>
</dbReference>
<dbReference type="Proteomes" id="UP001054857">
    <property type="component" value="Unassembled WGS sequence"/>
</dbReference>
<name>A0AAD3DSW3_9CHLO</name>
<sequence>MQSVGSQPCRQGRCRELASTQGNLGRSCPLRFSYRGFLAHQPHATRPLLRNTAALPASAGDPSSSADVASVKFGRDNVGAEANGTEPSPIPAMGRVPISAASGLGSGTGGSNNHNNGGGSLRASFRSIVKGSYLGELLFVVMGSIVCGGLTQWTVGTPMRRFNPYTFHVTLPQAPGVVLGTPVRMKGVPIGAVMSTTPLVDRISVEVEVNEAKTIIPRNAKIELTQSGLIPAASIDISPPEGVSAERLTAAVAAKAAAGAATATGSSSSEGAAAGSHDAAKHQISGKVAARRAKRAAHIRLAGPKDVAACRLQGVLVCHGDRMEGQQGGSMDELMAHMLKSLRKGED</sequence>
<dbReference type="InterPro" id="IPR039342">
    <property type="entry name" value="TGD2-like"/>
</dbReference>
<comment type="caution">
    <text evidence="2">The sequence shown here is derived from an EMBL/GenBank/DDBJ whole genome shotgun (WGS) entry which is preliminary data.</text>
</comment>
<feature type="domain" description="Mce/MlaD" evidence="1">
    <location>
        <begin position="164"/>
        <end position="240"/>
    </location>
</feature>
<proteinExistence type="predicted"/>
<dbReference type="PANTHER" id="PTHR34675:SF1">
    <property type="entry name" value="PROTEIN TRIGALACTOSYLDIACYLGLYCEROL 2, CHLOROPLASTIC"/>
    <property type="match status" value="1"/>
</dbReference>
<accession>A0AAD3DSW3</accession>
<dbReference type="GO" id="GO:0005543">
    <property type="term" value="F:phospholipid binding"/>
    <property type="evidence" value="ECO:0007669"/>
    <property type="project" value="TreeGrafter"/>
</dbReference>
<organism evidence="2 3">
    <name type="scientific">Astrephomene gubernaculifera</name>
    <dbReference type="NCBI Taxonomy" id="47775"/>
    <lineage>
        <taxon>Eukaryota</taxon>
        <taxon>Viridiplantae</taxon>
        <taxon>Chlorophyta</taxon>
        <taxon>core chlorophytes</taxon>
        <taxon>Chlorophyceae</taxon>
        <taxon>CS clade</taxon>
        <taxon>Chlamydomonadales</taxon>
        <taxon>Astrephomenaceae</taxon>
        <taxon>Astrephomene</taxon>
    </lineage>
</organism>
<evidence type="ECO:0000313" key="3">
    <source>
        <dbReference type="Proteomes" id="UP001054857"/>
    </source>
</evidence>
<feature type="non-terminal residue" evidence="2">
    <location>
        <position position="1"/>
    </location>
</feature>